<accession>A0ACC1JD53</accession>
<name>A0ACC1JD53_9FUNG</name>
<protein>
    <submittedName>
        <fullName evidence="1">Uncharacterized protein</fullName>
    </submittedName>
</protein>
<evidence type="ECO:0000313" key="1">
    <source>
        <dbReference type="EMBL" id="KAJ1948053.1"/>
    </source>
</evidence>
<sequence>MNFLRPAARITTTTARVCKQKYMPARMYTSINQYTASEHLNPVDFHQYLQNKDREFKEFLSEEFEMIATESFPDEAPLSKAPLNQASKSVNEEFAKHVCHLMGPGYGSS</sequence>
<evidence type="ECO:0000313" key="2">
    <source>
        <dbReference type="Proteomes" id="UP001150603"/>
    </source>
</evidence>
<dbReference type="EMBL" id="JANBPW010000851">
    <property type="protein sequence ID" value="KAJ1948053.1"/>
    <property type="molecule type" value="Genomic_DNA"/>
</dbReference>
<proteinExistence type="predicted"/>
<keyword evidence="2" id="KW-1185">Reference proteome</keyword>
<dbReference type="Proteomes" id="UP001150603">
    <property type="component" value="Unassembled WGS sequence"/>
</dbReference>
<gene>
    <name evidence="1" type="ORF">FBU59_001771</name>
</gene>
<comment type="caution">
    <text evidence="1">The sequence shown here is derived from an EMBL/GenBank/DDBJ whole genome shotgun (WGS) entry which is preliminary data.</text>
</comment>
<organism evidence="1 2">
    <name type="scientific">Linderina macrospora</name>
    <dbReference type="NCBI Taxonomy" id="4868"/>
    <lineage>
        <taxon>Eukaryota</taxon>
        <taxon>Fungi</taxon>
        <taxon>Fungi incertae sedis</taxon>
        <taxon>Zoopagomycota</taxon>
        <taxon>Kickxellomycotina</taxon>
        <taxon>Kickxellomycetes</taxon>
        <taxon>Kickxellales</taxon>
        <taxon>Kickxellaceae</taxon>
        <taxon>Linderina</taxon>
    </lineage>
</organism>
<reference evidence="1" key="1">
    <citation type="submission" date="2022-07" db="EMBL/GenBank/DDBJ databases">
        <title>Phylogenomic reconstructions and comparative analyses of Kickxellomycotina fungi.</title>
        <authorList>
            <person name="Reynolds N.K."/>
            <person name="Stajich J.E."/>
            <person name="Barry K."/>
            <person name="Grigoriev I.V."/>
            <person name="Crous P."/>
            <person name="Smith M.E."/>
        </authorList>
    </citation>
    <scope>NUCLEOTIDE SEQUENCE</scope>
    <source>
        <strain evidence="1">NRRL 5244</strain>
    </source>
</reference>